<evidence type="ECO:0000313" key="6">
    <source>
        <dbReference type="Proteomes" id="UP001293593"/>
    </source>
</evidence>
<dbReference type="PANTHER" id="PTHR32401:SF49">
    <property type="entry name" value="OS10G0129200 PROTEIN"/>
    <property type="match status" value="1"/>
</dbReference>
<dbReference type="SUPFAM" id="SSF49899">
    <property type="entry name" value="Concanavalin A-like lectins/glucanases"/>
    <property type="match status" value="1"/>
</dbReference>
<keyword evidence="3" id="KW-0472">Membrane</keyword>
<dbReference type="Pfam" id="PF00139">
    <property type="entry name" value="Lectin_legB"/>
    <property type="match status" value="1"/>
</dbReference>
<keyword evidence="3" id="KW-0812">Transmembrane</keyword>
<feature type="domain" description="Legume lectin" evidence="4">
    <location>
        <begin position="33"/>
        <end position="265"/>
    </location>
</feature>
<dbReference type="CDD" id="cd06899">
    <property type="entry name" value="lectin_legume_LecRK_Arcelin_ConA"/>
    <property type="match status" value="1"/>
</dbReference>
<dbReference type="PIRSF" id="PIRSF002690">
    <property type="entry name" value="L-type_lectin_plant"/>
    <property type="match status" value="1"/>
</dbReference>
<dbReference type="PROSITE" id="PS00307">
    <property type="entry name" value="LECTIN_LEGUME_BETA"/>
    <property type="match status" value="1"/>
</dbReference>
<gene>
    <name evidence="5" type="ORF">QN277_009599</name>
</gene>
<evidence type="ECO:0000256" key="1">
    <source>
        <dbReference type="ARBA" id="ARBA00007606"/>
    </source>
</evidence>
<evidence type="ECO:0000259" key="4">
    <source>
        <dbReference type="Pfam" id="PF00139"/>
    </source>
</evidence>
<dbReference type="InterPro" id="IPR013320">
    <property type="entry name" value="ConA-like_dom_sf"/>
</dbReference>
<name>A0AAE1M5Y4_9FABA</name>
<dbReference type="InterPro" id="IPR050258">
    <property type="entry name" value="Leguminous_Lectin"/>
</dbReference>
<dbReference type="Gene3D" id="2.60.120.200">
    <property type="match status" value="1"/>
</dbReference>
<dbReference type="InterPro" id="IPR001220">
    <property type="entry name" value="Legume_lectin_dom"/>
</dbReference>
<dbReference type="InterPro" id="IPR019825">
    <property type="entry name" value="Lectin_legB_Mn/Ca_BS"/>
</dbReference>
<organism evidence="5 6">
    <name type="scientific">Acacia crassicarpa</name>
    <name type="common">northern wattle</name>
    <dbReference type="NCBI Taxonomy" id="499986"/>
    <lineage>
        <taxon>Eukaryota</taxon>
        <taxon>Viridiplantae</taxon>
        <taxon>Streptophyta</taxon>
        <taxon>Embryophyta</taxon>
        <taxon>Tracheophyta</taxon>
        <taxon>Spermatophyta</taxon>
        <taxon>Magnoliopsida</taxon>
        <taxon>eudicotyledons</taxon>
        <taxon>Gunneridae</taxon>
        <taxon>Pentapetalae</taxon>
        <taxon>rosids</taxon>
        <taxon>fabids</taxon>
        <taxon>Fabales</taxon>
        <taxon>Fabaceae</taxon>
        <taxon>Caesalpinioideae</taxon>
        <taxon>mimosoid clade</taxon>
        <taxon>Acacieae</taxon>
        <taxon>Acacia</taxon>
    </lineage>
</organism>
<dbReference type="Proteomes" id="UP001293593">
    <property type="component" value="Unassembled WGS sequence"/>
</dbReference>
<dbReference type="AlphaFoldDB" id="A0AAE1M5Y4"/>
<feature type="transmembrane region" description="Helical" evidence="3">
    <location>
        <begin position="12"/>
        <end position="35"/>
    </location>
</feature>
<keyword evidence="3" id="KW-1133">Transmembrane helix</keyword>
<evidence type="ECO:0000256" key="3">
    <source>
        <dbReference type="SAM" id="Phobius"/>
    </source>
</evidence>
<evidence type="ECO:0000256" key="2">
    <source>
        <dbReference type="ARBA" id="ARBA00022734"/>
    </source>
</evidence>
<dbReference type="EMBL" id="JAWXYG010000014">
    <property type="protein sequence ID" value="KAK4254185.1"/>
    <property type="molecule type" value="Genomic_DNA"/>
</dbReference>
<dbReference type="PANTHER" id="PTHR32401">
    <property type="entry name" value="CONCANAVALIN A-LIKE LECTIN FAMILY PROTEIN"/>
    <property type="match status" value="1"/>
</dbReference>
<evidence type="ECO:0000313" key="5">
    <source>
        <dbReference type="EMBL" id="KAK4254185.1"/>
    </source>
</evidence>
<sequence>MEESQFRKRTHVLPGLLITKLLLFLIIPCSVSIHFNYQQFLEMSYEDLKFDGDVYQQNGVLQLTRYRKDSAGRVTYSKLLQLWDKETGKIADFTTRFTFIIVSSDKNHRGDGITFFLAHPNLSLPVPPDGSGIGLVGRKQVMDDPNYTLEHPFVAVEFDTFPNDDDPPYDHVGVDINKMWTPYTTEWFSIKDGRKYDAEITYNSSSYQLNVFFTGYKDDKTIQQDYSHGINLREVLPDQVQFGFSSATGLLWEIHTLCSWSFDSSLLGEN</sequence>
<protein>
    <recommendedName>
        <fullName evidence="4">Legume lectin domain-containing protein</fullName>
    </recommendedName>
</protein>
<comment type="caution">
    <text evidence="5">The sequence shown here is derived from an EMBL/GenBank/DDBJ whole genome shotgun (WGS) entry which is preliminary data.</text>
</comment>
<keyword evidence="6" id="KW-1185">Reference proteome</keyword>
<accession>A0AAE1M5Y4</accession>
<keyword evidence="2" id="KW-0430">Lectin</keyword>
<reference evidence="5" key="1">
    <citation type="submission" date="2023-10" db="EMBL/GenBank/DDBJ databases">
        <title>Chromosome-level genome of the transformable northern wattle, Acacia crassicarpa.</title>
        <authorList>
            <person name="Massaro I."/>
            <person name="Sinha N.R."/>
            <person name="Poethig S."/>
            <person name="Leichty A.R."/>
        </authorList>
    </citation>
    <scope>NUCLEOTIDE SEQUENCE</scope>
    <source>
        <strain evidence="5">Acra3RX</strain>
        <tissue evidence="5">Leaf</tissue>
    </source>
</reference>
<dbReference type="GO" id="GO:0030246">
    <property type="term" value="F:carbohydrate binding"/>
    <property type="evidence" value="ECO:0007669"/>
    <property type="project" value="UniProtKB-KW"/>
</dbReference>
<proteinExistence type="inferred from homology"/>
<dbReference type="InterPro" id="IPR016363">
    <property type="entry name" value="L-lectin"/>
</dbReference>
<comment type="similarity">
    <text evidence="1">Belongs to the leguminous lectin family.</text>
</comment>